<dbReference type="Pfam" id="PF15881">
    <property type="entry name" value="DUF4734"/>
    <property type="match status" value="1"/>
</dbReference>
<dbReference type="PANTHER" id="PTHR22667:SF0">
    <property type="entry name" value="AT01380P-RELATED"/>
    <property type="match status" value="1"/>
</dbReference>
<sequence>MDEIWLENQAKQEGQDGEVDQAMIDSLAADLAAAINGTYMKKIKVESELIESDLELEVQSSLSDQDLTINENVNITEDSFNSETLSPLSSEKILKLEHLNNSFSVLPKQSPSNEDFSCWQPTKIAMDKELLRLLGDPSSCSFKVYIGKYKFRCHLHVLQSHSYFLRYKRVDTLSVHLPIKMVTPTAFKVLYNWMLGIKGERKKKERPKGCNIVELYSAVSFLKVNELQEFSYICFNDGCNFGSLAFRLFLEAQKFEIPMIQTLTLSRIQEFFLPLVASKEFLELDFYWLQKLLNMNNVGVNSEIEIFMTAVRWLSHNWSVRKDLMAKLMNCVRFCLIPPLFLRFLQGEQKTRVLNSICQCPKIKETVTRVFVYTSTELGDLTQRFCGLVNNIDPPEQRKWIFDKRCSYHRHPGGNQGQFFTYQQFLNHLESLHDSLPDHGSWVNGVLAKSHSKPKKQNPKTQ</sequence>
<dbReference type="Pfam" id="PF07707">
    <property type="entry name" value="BACK"/>
    <property type="match status" value="1"/>
</dbReference>
<evidence type="ECO:0000313" key="2">
    <source>
        <dbReference type="EnsemblMetazoa" id="XP_016972412.1"/>
    </source>
</evidence>
<gene>
    <name evidence="4" type="primary">LOC108039832</name>
    <name evidence="2" type="synonym">108039832</name>
</gene>
<dbReference type="PANTHER" id="PTHR22667">
    <property type="entry name" value="AT01380P-RELATED"/>
    <property type="match status" value="1"/>
</dbReference>
<dbReference type="GeneID" id="108039832"/>
<reference evidence="2" key="3">
    <citation type="submission" date="2025-05" db="UniProtKB">
        <authorList>
            <consortium name="EnsemblMetazoa"/>
        </authorList>
    </citation>
    <scope>IDENTIFICATION</scope>
</reference>
<keyword evidence="3" id="KW-1185">Reference proteome</keyword>
<dbReference type="InterPro" id="IPR011333">
    <property type="entry name" value="SKP1/BTB/POZ_sf"/>
</dbReference>
<organism evidence="4">
    <name type="scientific">Drosophila rhopaloa</name>
    <name type="common">Fruit fly</name>
    <dbReference type="NCBI Taxonomy" id="1041015"/>
    <lineage>
        <taxon>Eukaryota</taxon>
        <taxon>Metazoa</taxon>
        <taxon>Ecdysozoa</taxon>
        <taxon>Arthropoda</taxon>
        <taxon>Hexapoda</taxon>
        <taxon>Insecta</taxon>
        <taxon>Pterygota</taxon>
        <taxon>Neoptera</taxon>
        <taxon>Endopterygota</taxon>
        <taxon>Diptera</taxon>
        <taxon>Brachycera</taxon>
        <taxon>Muscomorpha</taxon>
        <taxon>Ephydroidea</taxon>
        <taxon>Drosophilidae</taxon>
        <taxon>Drosophila</taxon>
        <taxon>Sophophora</taxon>
    </lineage>
</organism>
<reference evidence="4" key="2">
    <citation type="submission" date="2025-04" db="UniProtKB">
        <authorList>
            <consortium name="RefSeq"/>
        </authorList>
    </citation>
    <scope>IDENTIFICATION</scope>
</reference>
<accession>A0A6P4E3D2</accession>
<protein>
    <submittedName>
        <fullName evidence="4">Actin-binding protein IPP-like isoform X1</fullName>
    </submittedName>
</protein>
<dbReference type="SUPFAM" id="SSF54695">
    <property type="entry name" value="POZ domain"/>
    <property type="match status" value="1"/>
</dbReference>
<name>A0A6P4E3D2_DRORH</name>
<feature type="domain" description="BACK" evidence="1">
    <location>
        <begin position="243"/>
        <end position="346"/>
    </location>
</feature>
<dbReference type="InterPro" id="IPR031750">
    <property type="entry name" value="DUF4734"/>
</dbReference>
<reference evidence="3" key="1">
    <citation type="journal article" date="2021" name="Elife">
        <title>Highly contiguous assemblies of 101 drosophilid genomes.</title>
        <authorList>
            <person name="Kim B.Y."/>
            <person name="Wang J.R."/>
            <person name="Miller D.E."/>
            <person name="Barmina O."/>
            <person name="Delaney E."/>
            <person name="Thompson A."/>
            <person name="Comeault A.A."/>
            <person name="Peede D."/>
            <person name="D'Agostino E.R."/>
            <person name="Pelaez J."/>
            <person name="Aguilar J.M."/>
            <person name="Haji D."/>
            <person name="Matsunaga T."/>
            <person name="Armstrong E.E."/>
            <person name="Zych M."/>
            <person name="Ogawa Y."/>
            <person name="Stamenkovic-Radak M."/>
            <person name="Jelic M."/>
            <person name="Veselinovic M.S."/>
            <person name="Tanaskovic M."/>
            <person name="Eric P."/>
            <person name="Gao J.J."/>
            <person name="Katoh T.K."/>
            <person name="Toda M.J."/>
            <person name="Watabe H."/>
            <person name="Watada M."/>
            <person name="Davis J.S."/>
            <person name="Moyle L.C."/>
            <person name="Manoli G."/>
            <person name="Bertolini E."/>
            <person name="Kostal V."/>
            <person name="Hawley R.S."/>
            <person name="Takahashi A."/>
            <person name="Jones C.D."/>
            <person name="Price D.K."/>
            <person name="Whiteman N."/>
            <person name="Kopp A."/>
            <person name="Matute D.R."/>
            <person name="Petrov D.A."/>
        </authorList>
    </citation>
    <scope>NUCLEOTIDE SEQUENCE [LARGE SCALE GENOMIC DNA]</scope>
</reference>
<dbReference type="InterPro" id="IPR011705">
    <property type="entry name" value="BACK"/>
</dbReference>
<evidence type="ECO:0000313" key="3">
    <source>
        <dbReference type="Proteomes" id="UP001652680"/>
    </source>
</evidence>
<dbReference type="CDD" id="cd18186">
    <property type="entry name" value="BTB_POZ_ZBTB_KLHL-like"/>
    <property type="match status" value="1"/>
</dbReference>
<dbReference type="AlphaFoldDB" id="A0A6P4E3D2"/>
<dbReference type="SMART" id="SM00875">
    <property type="entry name" value="BACK"/>
    <property type="match status" value="1"/>
</dbReference>
<dbReference type="RefSeq" id="XP_016972412.1">
    <property type="nucleotide sequence ID" value="XM_017116923.1"/>
</dbReference>
<evidence type="ECO:0000259" key="1">
    <source>
        <dbReference type="SMART" id="SM00875"/>
    </source>
</evidence>
<dbReference type="EnsemblMetazoa" id="XM_017116923.1">
    <property type="protein sequence ID" value="XP_016972412.1"/>
    <property type="gene ID" value="LOC108039832"/>
</dbReference>
<dbReference type="OrthoDB" id="6350321at2759"/>
<evidence type="ECO:0000313" key="4">
    <source>
        <dbReference type="RefSeq" id="XP_016972412.1"/>
    </source>
</evidence>
<dbReference type="Gene3D" id="1.25.40.420">
    <property type="match status" value="1"/>
</dbReference>
<proteinExistence type="predicted"/>
<dbReference type="Proteomes" id="UP001652680">
    <property type="component" value="Unassembled WGS sequence"/>
</dbReference>